<proteinExistence type="predicted"/>
<protein>
    <submittedName>
        <fullName evidence="1">Uncharacterized protein</fullName>
    </submittedName>
</protein>
<dbReference type="EMBL" id="WNYA01000009">
    <property type="protein sequence ID" value="KAG8557074.1"/>
    <property type="molecule type" value="Genomic_DNA"/>
</dbReference>
<evidence type="ECO:0000313" key="1">
    <source>
        <dbReference type="EMBL" id="KAG8557074.1"/>
    </source>
</evidence>
<keyword evidence="2" id="KW-1185">Reference proteome</keyword>
<name>A0AAV7A6J9_ENGPU</name>
<reference evidence="1" key="1">
    <citation type="thesis" date="2020" institute="ProQuest LLC" country="789 East Eisenhower Parkway, Ann Arbor, MI, USA">
        <title>Comparative Genomics and Chromosome Evolution.</title>
        <authorList>
            <person name="Mudd A.B."/>
        </authorList>
    </citation>
    <scope>NUCLEOTIDE SEQUENCE</scope>
    <source>
        <strain evidence="1">237g6f4</strain>
        <tissue evidence="1">Blood</tissue>
    </source>
</reference>
<evidence type="ECO:0000313" key="2">
    <source>
        <dbReference type="Proteomes" id="UP000824782"/>
    </source>
</evidence>
<accession>A0AAV7A6J9</accession>
<gene>
    <name evidence="1" type="ORF">GDO81_018325</name>
</gene>
<comment type="caution">
    <text evidence="1">The sequence shown here is derived from an EMBL/GenBank/DDBJ whole genome shotgun (WGS) entry which is preliminary data.</text>
</comment>
<dbReference type="AlphaFoldDB" id="A0AAV7A6J9"/>
<organism evidence="1 2">
    <name type="scientific">Engystomops pustulosus</name>
    <name type="common">Tungara frog</name>
    <name type="synonym">Physalaemus pustulosus</name>
    <dbReference type="NCBI Taxonomy" id="76066"/>
    <lineage>
        <taxon>Eukaryota</taxon>
        <taxon>Metazoa</taxon>
        <taxon>Chordata</taxon>
        <taxon>Craniata</taxon>
        <taxon>Vertebrata</taxon>
        <taxon>Euteleostomi</taxon>
        <taxon>Amphibia</taxon>
        <taxon>Batrachia</taxon>
        <taxon>Anura</taxon>
        <taxon>Neobatrachia</taxon>
        <taxon>Hyloidea</taxon>
        <taxon>Leptodactylidae</taxon>
        <taxon>Leiuperinae</taxon>
        <taxon>Engystomops</taxon>
    </lineage>
</organism>
<sequence length="66" mass="7310">MHRVVTGCNHIESCCLLSTAREGSVLLQLGLCAQQAHAGRRFKGRKMSKIPPSKSWPLFLTTQSEL</sequence>
<dbReference type="Proteomes" id="UP000824782">
    <property type="component" value="Unassembled WGS sequence"/>
</dbReference>